<keyword evidence="3" id="KW-1185">Reference proteome</keyword>
<dbReference type="Pfam" id="PF05159">
    <property type="entry name" value="Capsule_synth"/>
    <property type="match status" value="1"/>
</dbReference>
<dbReference type="Gene3D" id="3.40.50.12580">
    <property type="match status" value="1"/>
</dbReference>
<organism evidence="2 3">
    <name type="scientific">Paracoccus caeni</name>
    <dbReference type="NCBI Taxonomy" id="657651"/>
    <lineage>
        <taxon>Bacteria</taxon>
        <taxon>Pseudomonadati</taxon>
        <taxon>Pseudomonadota</taxon>
        <taxon>Alphaproteobacteria</taxon>
        <taxon>Rhodobacterales</taxon>
        <taxon>Paracoccaceae</taxon>
        <taxon>Paracoccus</taxon>
    </lineage>
</organism>
<dbReference type="GO" id="GO:0015774">
    <property type="term" value="P:polysaccharide transport"/>
    <property type="evidence" value="ECO:0007669"/>
    <property type="project" value="InterPro"/>
</dbReference>
<dbReference type="EMBL" id="JAEPRQ010000001">
    <property type="protein sequence ID" value="MBK4214701.1"/>
    <property type="molecule type" value="Genomic_DNA"/>
</dbReference>
<dbReference type="InterPro" id="IPR019290">
    <property type="entry name" value="GlycosylTrfase-like_prok"/>
</dbReference>
<dbReference type="Pfam" id="PF10111">
    <property type="entry name" value="Glyco_tranf_2_2"/>
    <property type="match status" value="1"/>
</dbReference>
<dbReference type="InterPro" id="IPR029044">
    <property type="entry name" value="Nucleotide-diphossugar_trans"/>
</dbReference>
<reference evidence="2" key="1">
    <citation type="submission" date="2021-01" db="EMBL/GenBank/DDBJ databases">
        <title>Paracoccus amoyensis sp. nov., isolated from the surface seawater along the coast of Xiamen Island, China.</title>
        <authorList>
            <person name="Lyu L."/>
        </authorList>
    </citation>
    <scope>NUCLEOTIDE SEQUENCE</scope>
    <source>
        <strain evidence="2">MJ17</strain>
    </source>
</reference>
<protein>
    <submittedName>
        <fullName evidence="2">Glycosyltransferase</fullName>
    </submittedName>
</protein>
<sequence>MEMVEGADEVTDGKDNMMRRDLEMVGSEPTSPVSNLCINGSTIFLIGVPLEERPEFKEWAIENGASKVSVLGSRSLISSSLDHIAREKESIFVIPVGYKMKFADLRLLKENGWRLLGLSRLEDKFLLTPLNIDVEIFVHHPHVQKLDESFPPEANDISHIMFNSEKGSKGSSHLQSKHASSDNVEPDDITMIICIRSHSENPWVLDRLMALHSMYRPAPRIRIVDFGSEPDHSSQIEIICAESGFGYTFVEDKEVFSLAKARNIGASESDTDLLFFSDIDFVFPSDFFAELASAASSLAARSKIDVLLMCSAVHMSETASSEFVSLADPLTRSVFLRQLGYRSIFEQFGKSVQFVAPYSNVFMINKKLFSLAGGYDENFRGHGSEDFEFITRVNLFTGHFPMPRELTVDSGGPTKADFFKAKNYEGFRALNTAISLPGQLNGLRAFHLYHPTPQDDWRVNNDWKRNKLKERMSRYAVNEERIIEIDYLPRKMKALCICLHKDHWGYFAPLRLAGYEIVPIYDSAVKIISEAAQRIISGEVDALAIYNPYMDSHRKFLGLFHVARKYCKTIVVERGALPGSIYYASDVAYASDEFSIDSFFSYTPSAGEISKASLYMDMLRTGGSMLEAGDPYSFTMKKYFPLSVLDKKIIFIPLQMSEDMAVTMFVNGRQKYDEFSDSINDIAADNDDVIFVVKPHPLTKGAISLKGHNVIVADRSDNIHAIIDICDAVVAYNSGVALLAMAHQKPVWTVGNAYFNRGGAGREANSLADAVREVSGGDLLVDESATVRVYAWLLSKLYSEFVATDNVREFQTRKAHGYKDIVVTSLNVDGNRIDMGRVRASNEGISSTLGASLLNYGNMHGSPSS</sequence>
<dbReference type="SUPFAM" id="SSF53448">
    <property type="entry name" value="Nucleotide-diphospho-sugar transferases"/>
    <property type="match status" value="1"/>
</dbReference>
<dbReference type="Proteomes" id="UP000640485">
    <property type="component" value="Unassembled WGS sequence"/>
</dbReference>
<dbReference type="InterPro" id="IPR007833">
    <property type="entry name" value="Capsule_polysaccharide_synth"/>
</dbReference>
<proteinExistence type="predicted"/>
<name>A0A934S9M7_9RHOB</name>
<dbReference type="Gene3D" id="3.90.550.10">
    <property type="entry name" value="Spore Coat Polysaccharide Biosynthesis Protein SpsA, Chain A"/>
    <property type="match status" value="1"/>
</dbReference>
<evidence type="ECO:0000313" key="3">
    <source>
        <dbReference type="Proteomes" id="UP000640485"/>
    </source>
</evidence>
<gene>
    <name evidence="2" type="ORF">JJJ17_02045</name>
</gene>
<accession>A0A934S9M7</accession>
<evidence type="ECO:0000313" key="2">
    <source>
        <dbReference type="EMBL" id="MBK4214701.1"/>
    </source>
</evidence>
<dbReference type="CDD" id="cd00761">
    <property type="entry name" value="Glyco_tranf_GTA_type"/>
    <property type="match status" value="1"/>
</dbReference>
<evidence type="ECO:0000259" key="1">
    <source>
        <dbReference type="Pfam" id="PF10111"/>
    </source>
</evidence>
<dbReference type="GO" id="GO:0000271">
    <property type="term" value="P:polysaccharide biosynthetic process"/>
    <property type="evidence" value="ECO:0007669"/>
    <property type="project" value="InterPro"/>
</dbReference>
<comment type="caution">
    <text evidence="2">The sequence shown here is derived from an EMBL/GenBank/DDBJ whole genome shotgun (WGS) entry which is preliminary data.</text>
</comment>
<feature type="domain" description="Glycosyltransferase 2-like prokaryotic type" evidence="1">
    <location>
        <begin position="190"/>
        <end position="470"/>
    </location>
</feature>
<dbReference type="SUPFAM" id="SSF53756">
    <property type="entry name" value="UDP-Glycosyltransferase/glycogen phosphorylase"/>
    <property type="match status" value="1"/>
</dbReference>
<dbReference type="AlphaFoldDB" id="A0A934S9M7"/>
<dbReference type="InterPro" id="IPR043148">
    <property type="entry name" value="TagF_C"/>
</dbReference>